<dbReference type="Pfam" id="PF03899">
    <property type="entry name" value="ATP-synt_I"/>
    <property type="match status" value="1"/>
</dbReference>
<accession>A0A4S1CLW9</accession>
<dbReference type="GO" id="GO:0005886">
    <property type="term" value="C:plasma membrane"/>
    <property type="evidence" value="ECO:0007669"/>
    <property type="project" value="UniProtKB-SubCell"/>
</dbReference>
<keyword evidence="2" id="KW-1003">Cell membrane</keyword>
<evidence type="ECO:0000256" key="6">
    <source>
        <dbReference type="SAM" id="Phobius"/>
    </source>
</evidence>
<keyword evidence="5 6" id="KW-0472">Membrane</keyword>
<feature type="transmembrane region" description="Helical" evidence="6">
    <location>
        <begin position="77"/>
        <end position="96"/>
    </location>
</feature>
<dbReference type="Proteomes" id="UP000306416">
    <property type="component" value="Unassembled WGS sequence"/>
</dbReference>
<organism evidence="7 8">
    <name type="scientific">Geomonas terrae</name>
    <dbReference type="NCBI Taxonomy" id="2562681"/>
    <lineage>
        <taxon>Bacteria</taxon>
        <taxon>Pseudomonadati</taxon>
        <taxon>Thermodesulfobacteriota</taxon>
        <taxon>Desulfuromonadia</taxon>
        <taxon>Geobacterales</taxon>
        <taxon>Geobacteraceae</taxon>
        <taxon>Geomonas</taxon>
    </lineage>
</organism>
<evidence type="ECO:0000256" key="1">
    <source>
        <dbReference type="ARBA" id="ARBA00004651"/>
    </source>
</evidence>
<evidence type="ECO:0000313" key="8">
    <source>
        <dbReference type="Proteomes" id="UP000306416"/>
    </source>
</evidence>
<keyword evidence="3 6" id="KW-0812">Transmembrane</keyword>
<evidence type="ECO:0000313" key="7">
    <source>
        <dbReference type="EMBL" id="TGU74781.1"/>
    </source>
</evidence>
<proteinExistence type="predicted"/>
<feature type="transmembrane region" description="Helical" evidence="6">
    <location>
        <begin position="102"/>
        <end position="123"/>
    </location>
</feature>
<comment type="subcellular location">
    <subcellularLocation>
        <location evidence="1">Cell membrane</location>
        <topology evidence="1">Multi-pass membrane protein</topology>
    </subcellularLocation>
</comment>
<evidence type="ECO:0000256" key="3">
    <source>
        <dbReference type="ARBA" id="ARBA00022692"/>
    </source>
</evidence>
<protein>
    <submittedName>
        <fullName evidence="7">ATP synthase subunit I</fullName>
    </submittedName>
</protein>
<sequence length="129" mass="13885">MTGPTRINESNIFSWLVRGSLLLSGAFGAAGALLVSPRFGVSLFAGGMLAIANFFWIRNGLEAALRLQPRNASRFAVLRYILRLAIMAALLYLAIVVLKADIFGLLIGLSVLVINIIAFSIYLSTRKGG</sequence>
<dbReference type="EMBL" id="SRSC01000001">
    <property type="protein sequence ID" value="TGU74781.1"/>
    <property type="molecule type" value="Genomic_DNA"/>
</dbReference>
<feature type="transmembrane region" description="Helical" evidence="6">
    <location>
        <begin position="39"/>
        <end position="57"/>
    </location>
</feature>
<comment type="caution">
    <text evidence="7">The sequence shown here is derived from an EMBL/GenBank/DDBJ whole genome shotgun (WGS) entry which is preliminary data.</text>
</comment>
<dbReference type="AlphaFoldDB" id="A0A4S1CLW9"/>
<name>A0A4S1CLW9_9BACT</name>
<feature type="transmembrane region" description="Helical" evidence="6">
    <location>
        <begin position="12"/>
        <end position="33"/>
    </location>
</feature>
<dbReference type="InterPro" id="IPR005598">
    <property type="entry name" value="ATP_synth_I"/>
</dbReference>
<dbReference type="RefSeq" id="WP_135869103.1">
    <property type="nucleotide sequence ID" value="NZ_SRSC01000001.1"/>
</dbReference>
<keyword evidence="8" id="KW-1185">Reference proteome</keyword>
<keyword evidence="4 6" id="KW-1133">Transmembrane helix</keyword>
<evidence type="ECO:0000256" key="5">
    <source>
        <dbReference type="ARBA" id="ARBA00023136"/>
    </source>
</evidence>
<evidence type="ECO:0000256" key="2">
    <source>
        <dbReference type="ARBA" id="ARBA00022475"/>
    </source>
</evidence>
<gene>
    <name evidence="7" type="ORF">E4633_04790</name>
</gene>
<reference evidence="7 8" key="1">
    <citation type="submission" date="2019-04" db="EMBL/GenBank/DDBJ databases">
        <title>Geobacter oryzae sp. nov., ferric-reducing bacteria isolated from paddy soil.</title>
        <authorList>
            <person name="Xu Z."/>
            <person name="Masuda Y."/>
            <person name="Itoh H."/>
            <person name="Senoo K."/>
        </authorList>
    </citation>
    <scope>NUCLEOTIDE SEQUENCE [LARGE SCALE GENOMIC DNA]</scope>
    <source>
        <strain evidence="7 8">Red111</strain>
    </source>
</reference>
<evidence type="ECO:0000256" key="4">
    <source>
        <dbReference type="ARBA" id="ARBA00022989"/>
    </source>
</evidence>